<evidence type="ECO:0000256" key="12">
    <source>
        <dbReference type="ARBA" id="ARBA00023295"/>
    </source>
</evidence>
<evidence type="ECO:0000256" key="9">
    <source>
        <dbReference type="ARBA" id="ARBA00023204"/>
    </source>
</evidence>
<evidence type="ECO:0000256" key="2">
    <source>
        <dbReference type="ARBA" id="ARBA00009409"/>
    </source>
</evidence>
<dbReference type="GO" id="GO:0016829">
    <property type="term" value="F:lyase activity"/>
    <property type="evidence" value="ECO:0007669"/>
    <property type="project" value="UniProtKB-KW"/>
</dbReference>
<keyword evidence="5 13" id="KW-0863">Zinc-finger</keyword>
<dbReference type="SMART" id="SM01232">
    <property type="entry name" value="H2TH"/>
    <property type="match status" value="1"/>
</dbReference>
<gene>
    <name evidence="16" type="ORF">ENN51_07245</name>
</gene>
<dbReference type="Pfam" id="PF06831">
    <property type="entry name" value="H2TH"/>
    <property type="match status" value="1"/>
</dbReference>
<dbReference type="InterPro" id="IPR012319">
    <property type="entry name" value="FPG_cat"/>
</dbReference>
<dbReference type="GO" id="GO:0006284">
    <property type="term" value="P:base-excision repair"/>
    <property type="evidence" value="ECO:0007669"/>
    <property type="project" value="InterPro"/>
</dbReference>
<evidence type="ECO:0000259" key="14">
    <source>
        <dbReference type="PROSITE" id="PS51066"/>
    </source>
</evidence>
<dbReference type="InterPro" id="IPR000214">
    <property type="entry name" value="Znf_DNA_glyclase/AP_lyase"/>
</dbReference>
<evidence type="ECO:0000256" key="6">
    <source>
        <dbReference type="ARBA" id="ARBA00022801"/>
    </source>
</evidence>
<feature type="domain" description="FPG-type" evidence="14">
    <location>
        <begin position="231"/>
        <end position="265"/>
    </location>
</feature>
<dbReference type="GO" id="GO:0003906">
    <property type="term" value="F:DNA-(apurinic or apyrimidinic site) endonuclease activity"/>
    <property type="evidence" value="ECO:0007669"/>
    <property type="project" value="InterPro"/>
</dbReference>
<protein>
    <submittedName>
        <fullName evidence="16">Fpg/Nei family DNA glycosylase</fullName>
    </submittedName>
</protein>
<feature type="domain" description="Formamidopyrimidine-DNA glycosylase catalytic" evidence="15">
    <location>
        <begin position="2"/>
        <end position="112"/>
    </location>
</feature>
<keyword evidence="6" id="KW-0378">Hydrolase</keyword>
<dbReference type="Gene3D" id="1.10.8.50">
    <property type="match status" value="1"/>
</dbReference>
<dbReference type="SMART" id="SM00898">
    <property type="entry name" value="Fapy_DNA_glyco"/>
    <property type="match status" value="1"/>
</dbReference>
<accession>A0A7V0XFH7</accession>
<evidence type="ECO:0000313" key="16">
    <source>
        <dbReference type="EMBL" id="HDR00059.1"/>
    </source>
</evidence>
<dbReference type="AlphaFoldDB" id="A0A7V0XFH7"/>
<dbReference type="InterPro" id="IPR015886">
    <property type="entry name" value="H2TH_FPG"/>
</dbReference>
<keyword evidence="8" id="KW-0238">DNA-binding</keyword>
<dbReference type="Gene3D" id="3.20.190.10">
    <property type="entry name" value="MutM-like, N-terminal"/>
    <property type="match status" value="1"/>
</dbReference>
<comment type="similarity">
    <text evidence="2">Belongs to the FPG family.</text>
</comment>
<dbReference type="EMBL" id="DSBX01000270">
    <property type="protein sequence ID" value="HDR00059.1"/>
    <property type="molecule type" value="Genomic_DNA"/>
</dbReference>
<dbReference type="SUPFAM" id="SSF57716">
    <property type="entry name" value="Glucocorticoid receptor-like (DNA-binding domain)"/>
    <property type="match status" value="1"/>
</dbReference>
<dbReference type="SUPFAM" id="SSF46946">
    <property type="entry name" value="S13-like H2TH domain"/>
    <property type="match status" value="1"/>
</dbReference>
<dbReference type="PANTHER" id="PTHR22993">
    <property type="entry name" value="FORMAMIDOPYRIMIDINE-DNA GLYCOSYLASE"/>
    <property type="match status" value="1"/>
</dbReference>
<proteinExistence type="inferred from homology"/>
<evidence type="ECO:0000259" key="15">
    <source>
        <dbReference type="PROSITE" id="PS51068"/>
    </source>
</evidence>
<evidence type="ECO:0000256" key="3">
    <source>
        <dbReference type="ARBA" id="ARBA00022723"/>
    </source>
</evidence>
<reference evidence="16" key="1">
    <citation type="journal article" date="2020" name="mSystems">
        <title>Genome- and Community-Level Interaction Insights into Carbon Utilization and Element Cycling Functions of Hydrothermarchaeota in Hydrothermal Sediment.</title>
        <authorList>
            <person name="Zhou Z."/>
            <person name="Liu Y."/>
            <person name="Xu W."/>
            <person name="Pan J."/>
            <person name="Luo Z.H."/>
            <person name="Li M."/>
        </authorList>
    </citation>
    <scope>NUCLEOTIDE SEQUENCE [LARGE SCALE GENOMIC DNA]</scope>
    <source>
        <strain evidence="16">SpSt-1182</strain>
    </source>
</reference>
<dbReference type="InterPro" id="IPR035937">
    <property type="entry name" value="FPG_N"/>
</dbReference>
<keyword evidence="9" id="KW-0234">DNA repair</keyword>
<dbReference type="GO" id="GO:0034039">
    <property type="term" value="F:8-oxo-7,8-dihydroguanine DNA N-glycosylase activity"/>
    <property type="evidence" value="ECO:0007669"/>
    <property type="project" value="TreeGrafter"/>
</dbReference>
<keyword evidence="4" id="KW-0227">DNA damage</keyword>
<name>A0A7V0XFH7_UNCW3</name>
<dbReference type="SUPFAM" id="SSF81624">
    <property type="entry name" value="N-terminal domain of MutM-like DNA repair proteins"/>
    <property type="match status" value="1"/>
</dbReference>
<dbReference type="GO" id="GO:0003684">
    <property type="term" value="F:damaged DNA binding"/>
    <property type="evidence" value="ECO:0007669"/>
    <property type="project" value="InterPro"/>
</dbReference>
<keyword evidence="10" id="KW-0456">Lyase</keyword>
<dbReference type="PROSITE" id="PS51066">
    <property type="entry name" value="ZF_FPG_2"/>
    <property type="match status" value="1"/>
</dbReference>
<dbReference type="Proteomes" id="UP000885672">
    <property type="component" value="Unassembled WGS sequence"/>
</dbReference>
<keyword evidence="12" id="KW-0326">Glycosidase</keyword>
<evidence type="ECO:0000256" key="8">
    <source>
        <dbReference type="ARBA" id="ARBA00023125"/>
    </source>
</evidence>
<organism evidence="16">
    <name type="scientific">candidate division WOR-3 bacterium</name>
    <dbReference type="NCBI Taxonomy" id="2052148"/>
    <lineage>
        <taxon>Bacteria</taxon>
        <taxon>Bacteria division WOR-3</taxon>
    </lineage>
</organism>
<dbReference type="GO" id="GO:0008270">
    <property type="term" value="F:zinc ion binding"/>
    <property type="evidence" value="ECO:0007669"/>
    <property type="project" value="UniProtKB-KW"/>
</dbReference>
<evidence type="ECO:0000256" key="13">
    <source>
        <dbReference type="PROSITE-ProRule" id="PRU00391"/>
    </source>
</evidence>
<evidence type="ECO:0000256" key="1">
    <source>
        <dbReference type="ARBA" id="ARBA00001668"/>
    </source>
</evidence>
<evidence type="ECO:0000256" key="4">
    <source>
        <dbReference type="ARBA" id="ARBA00022763"/>
    </source>
</evidence>
<keyword evidence="7" id="KW-0862">Zinc</keyword>
<dbReference type="PROSITE" id="PS51068">
    <property type="entry name" value="FPG_CAT"/>
    <property type="match status" value="1"/>
</dbReference>
<keyword evidence="3" id="KW-0479">Metal-binding</keyword>
<evidence type="ECO:0000256" key="11">
    <source>
        <dbReference type="ARBA" id="ARBA00023268"/>
    </source>
</evidence>
<evidence type="ECO:0000256" key="5">
    <source>
        <dbReference type="ARBA" id="ARBA00022771"/>
    </source>
</evidence>
<dbReference type="Pfam" id="PF01149">
    <property type="entry name" value="Fapy_DNA_glyco"/>
    <property type="match status" value="1"/>
</dbReference>
<dbReference type="InterPro" id="IPR010979">
    <property type="entry name" value="Ribosomal_uS13-like_H2TH"/>
</dbReference>
<evidence type="ECO:0000256" key="10">
    <source>
        <dbReference type="ARBA" id="ARBA00023239"/>
    </source>
</evidence>
<keyword evidence="11" id="KW-0511">Multifunctional enzyme</keyword>
<evidence type="ECO:0000256" key="7">
    <source>
        <dbReference type="ARBA" id="ARBA00022833"/>
    </source>
</evidence>
<sequence>MLELPEIEVTKDRLRLALAGRVIAGAELRVAEALGTAEPPLATLAGRHVRSVSRHGRFLAIAAEGNLHLCLHPATGRLALGPSAAPWTRHHLAALHLDRAEDLRLIEPGPVHRPLLHLVGDPGAVEGIARLGPDPLGPTFTLTRFRSALGRRNRPLKRFLTDQRVLGGVGNCYADEILHEARLSPLAAGPALRADEAIRLYVAVKKVLQEAVLNLRRLARFPDSEDRSFLRVHGRAGRPCPSCGGTVRRFERDGLTADYCPNCQAGGRDRE</sequence>
<comment type="caution">
    <text evidence="16">The sequence shown here is derived from an EMBL/GenBank/DDBJ whole genome shotgun (WGS) entry which is preliminary data.</text>
</comment>
<dbReference type="PANTHER" id="PTHR22993:SF9">
    <property type="entry name" value="FORMAMIDOPYRIMIDINE-DNA GLYCOSYLASE"/>
    <property type="match status" value="1"/>
</dbReference>
<comment type="catalytic activity">
    <reaction evidence="1">
        <text>Hydrolysis of DNA containing ring-opened 7-methylguanine residues, releasing 2,6-diamino-4-hydroxy-5-(N-methyl)formamidopyrimidine.</text>
        <dbReference type="EC" id="3.2.2.23"/>
    </reaction>
</comment>